<dbReference type="InterPro" id="IPR057428">
    <property type="entry name" value="EFHB_EF-hand_C"/>
</dbReference>
<dbReference type="Proteomes" id="UP000728185">
    <property type="component" value="Unassembled WGS sequence"/>
</dbReference>
<keyword evidence="3" id="KW-1185">Reference proteome</keyword>
<comment type="caution">
    <text evidence="2">The sequence shown here is derived from an EMBL/GenBank/DDBJ whole genome shotgun (WGS) entry which is preliminary data.</text>
</comment>
<gene>
    <name evidence="2" type="ORF">FBUS_02482</name>
</gene>
<proteinExistence type="predicted"/>
<evidence type="ECO:0000259" key="1">
    <source>
        <dbReference type="Pfam" id="PF25325"/>
    </source>
</evidence>
<accession>A0A8E0VKC5</accession>
<dbReference type="AlphaFoldDB" id="A0A8E0VKC5"/>
<dbReference type="OrthoDB" id="2096280at2759"/>
<dbReference type="Pfam" id="PF25325">
    <property type="entry name" value="EF-hand_EFHB_C"/>
    <property type="match status" value="1"/>
</dbReference>
<evidence type="ECO:0000313" key="2">
    <source>
        <dbReference type="EMBL" id="KAA0193165.1"/>
    </source>
</evidence>
<organism evidence="2 3">
    <name type="scientific">Fasciolopsis buskii</name>
    <dbReference type="NCBI Taxonomy" id="27845"/>
    <lineage>
        <taxon>Eukaryota</taxon>
        <taxon>Metazoa</taxon>
        <taxon>Spiralia</taxon>
        <taxon>Lophotrochozoa</taxon>
        <taxon>Platyhelminthes</taxon>
        <taxon>Trematoda</taxon>
        <taxon>Digenea</taxon>
        <taxon>Plagiorchiida</taxon>
        <taxon>Echinostomata</taxon>
        <taxon>Echinostomatoidea</taxon>
        <taxon>Fasciolidae</taxon>
        <taxon>Fasciolopsis</taxon>
    </lineage>
</organism>
<name>A0A8E0VKC5_9TREM</name>
<sequence>MNSGTCEQKFRPLTVLSSGFFIRFDPDKTFGMKTHSDPRGVLARKALNWFTEDQAKFHTPVMSQRQFDFIERNQYKLGKVRDPISDTMNVPEDHAFGLPSASGQLTVGQLLQGRVPRNIMGLPFANAKNKSAETSEPLCVSTAERRALLLSVVHHSLRRAGFWRGPEMTAVMCQRAKGSNLLPMTEARALFYFFEVPLDEELTELVFDAVSVEAPPDMIQAVRKNQQEKVPTNIRIEKASEHSDQEEWAVDWRLLAELLDCNRQADSADSIKLKDCGCVWTNPQRPDRYEPVDAVQRRLRKAVDANVLSFTTSNGQYQGDSSGLNRGCFDKTDYGDEASIQSVLHPNIFTEYGLTQRDLLILREKNEIKRIADGSGLSGYFNSNTVFEDIWKEAVEMDKELLQELAPEDGQRVSLYSFREVLFRKRAKEISRTVDQEYAEMCC</sequence>
<dbReference type="EMBL" id="LUCM01005216">
    <property type="protein sequence ID" value="KAA0193165.1"/>
    <property type="molecule type" value="Genomic_DNA"/>
</dbReference>
<feature type="domain" description="EFHB C-terminal EF-hand" evidence="1">
    <location>
        <begin position="342"/>
        <end position="426"/>
    </location>
</feature>
<evidence type="ECO:0000313" key="3">
    <source>
        <dbReference type="Proteomes" id="UP000728185"/>
    </source>
</evidence>
<protein>
    <recommendedName>
        <fullName evidence="1">EFHB C-terminal EF-hand domain-containing protein</fullName>
    </recommendedName>
</protein>
<reference evidence="2" key="1">
    <citation type="submission" date="2019-05" db="EMBL/GenBank/DDBJ databases">
        <title>Annotation for the trematode Fasciolopsis buski.</title>
        <authorList>
            <person name="Choi Y.-J."/>
        </authorList>
    </citation>
    <scope>NUCLEOTIDE SEQUENCE</scope>
    <source>
        <strain evidence="2">HT</strain>
        <tissue evidence="2">Whole worm</tissue>
    </source>
</reference>